<dbReference type="RefSeq" id="WP_110896849.1">
    <property type="nucleotide sequence ID" value="NZ_CP054614.1"/>
</dbReference>
<keyword evidence="5" id="KW-1185">Reference proteome</keyword>
<evidence type="ECO:0000313" key="2">
    <source>
        <dbReference type="EMBL" id="PYE49352.1"/>
    </source>
</evidence>
<proteinExistence type="predicted"/>
<dbReference type="InterPro" id="IPR035255">
    <property type="entry name" value="DUF5348"/>
</dbReference>
<accession>A0A2V4WNR6</accession>
<dbReference type="Pfam" id="PF17295">
    <property type="entry name" value="DUF5348"/>
    <property type="match status" value="1"/>
</dbReference>
<sequence>MKEQIEKELKALLPRIQQVVSMIKESEENWTADYDPNDPDEQYLRCMLYKASDLMNDATRVLTQAFAEVRDEGYVQRNSSGRYELNGRELFSSSNIEFLATDFDPPRWVAARVEHYDGDYRLVNHREIPLDGLRARNK</sequence>
<evidence type="ECO:0000259" key="1">
    <source>
        <dbReference type="Pfam" id="PF17295"/>
    </source>
</evidence>
<dbReference type="Proteomes" id="UP000509327">
    <property type="component" value="Chromosome"/>
</dbReference>
<dbReference type="EMBL" id="QJSW01000006">
    <property type="protein sequence ID" value="PYE49352.1"/>
    <property type="molecule type" value="Genomic_DNA"/>
</dbReference>
<protein>
    <submittedName>
        <fullName evidence="3">DUF5348 domain-containing protein</fullName>
    </submittedName>
</protein>
<dbReference type="OrthoDB" id="1684344at2"/>
<reference evidence="2 4" key="1">
    <citation type="submission" date="2018-06" db="EMBL/GenBank/DDBJ databases">
        <title>Genomic Encyclopedia of Type Strains, Phase III (KMG-III): the genomes of soil and plant-associated and newly described type strains.</title>
        <authorList>
            <person name="Whitman W."/>
        </authorList>
    </citation>
    <scope>NUCLEOTIDE SEQUENCE [LARGE SCALE GENOMIC DNA]</scope>
    <source>
        <strain evidence="2 4">CECT 7022</strain>
    </source>
</reference>
<evidence type="ECO:0000313" key="4">
    <source>
        <dbReference type="Proteomes" id="UP000247790"/>
    </source>
</evidence>
<dbReference type="Gene3D" id="2.40.10.390">
    <property type="match status" value="1"/>
</dbReference>
<feature type="domain" description="DUF5348" evidence="1">
    <location>
        <begin position="78"/>
        <end position="136"/>
    </location>
</feature>
<organism evidence="2 4">
    <name type="scientific">Paenibacillus barcinonensis</name>
    <dbReference type="NCBI Taxonomy" id="198119"/>
    <lineage>
        <taxon>Bacteria</taxon>
        <taxon>Bacillati</taxon>
        <taxon>Bacillota</taxon>
        <taxon>Bacilli</taxon>
        <taxon>Bacillales</taxon>
        <taxon>Paenibacillaceae</taxon>
        <taxon>Paenibacillus</taxon>
    </lineage>
</organism>
<evidence type="ECO:0000313" key="5">
    <source>
        <dbReference type="Proteomes" id="UP000509327"/>
    </source>
</evidence>
<name>A0A2V4WNR6_PAEBA</name>
<reference evidence="3 5" key="2">
    <citation type="submission" date="2020-06" db="EMBL/GenBank/DDBJ databases">
        <title>Complete genome of Paenibacillus barcinonensis KACC11450.</title>
        <authorList>
            <person name="Kim M."/>
            <person name="Park Y.-J."/>
            <person name="Shin J.-H."/>
        </authorList>
    </citation>
    <scope>NUCLEOTIDE SEQUENCE [LARGE SCALE GENOMIC DNA]</scope>
    <source>
        <strain evidence="3 5">KACC11450</strain>
    </source>
</reference>
<gene>
    <name evidence="2" type="ORF">DFQ00_106338</name>
    <name evidence="3" type="ORF">HUB98_04005</name>
</gene>
<dbReference type="AlphaFoldDB" id="A0A2V4WNR6"/>
<evidence type="ECO:0000313" key="3">
    <source>
        <dbReference type="EMBL" id="QKS55562.1"/>
    </source>
</evidence>
<dbReference type="EMBL" id="CP054614">
    <property type="protein sequence ID" value="QKS55562.1"/>
    <property type="molecule type" value="Genomic_DNA"/>
</dbReference>
<dbReference type="Proteomes" id="UP000247790">
    <property type="component" value="Unassembled WGS sequence"/>
</dbReference>